<evidence type="ECO:0000256" key="8">
    <source>
        <dbReference type="ARBA" id="ARBA00022734"/>
    </source>
</evidence>
<dbReference type="Gene3D" id="1.10.510.10">
    <property type="entry name" value="Transferase(Phosphotransferase) domain 1"/>
    <property type="match status" value="1"/>
</dbReference>
<keyword evidence="13 16" id="KW-0472">Membrane</keyword>
<evidence type="ECO:0000256" key="1">
    <source>
        <dbReference type="ARBA" id="ARBA00004479"/>
    </source>
</evidence>
<dbReference type="PANTHER" id="PTHR27007">
    <property type="match status" value="1"/>
</dbReference>
<dbReference type="PROSITE" id="PS00107">
    <property type="entry name" value="PROTEIN_KINASE_ATP"/>
    <property type="match status" value="1"/>
</dbReference>
<dbReference type="PROSITE" id="PS00108">
    <property type="entry name" value="PROTEIN_KINASE_ST"/>
    <property type="match status" value="1"/>
</dbReference>
<evidence type="ECO:0000256" key="14">
    <source>
        <dbReference type="ARBA" id="ARBA00023170"/>
    </source>
</evidence>
<keyword evidence="7" id="KW-0732">Signal</keyword>
<keyword evidence="9 15" id="KW-0547">Nucleotide-binding</keyword>
<keyword evidence="10" id="KW-0418">Kinase</keyword>
<keyword evidence="5" id="KW-0808">Transferase</keyword>
<keyword evidence="19" id="KW-1185">Reference proteome</keyword>
<evidence type="ECO:0000313" key="19">
    <source>
        <dbReference type="Proteomes" id="UP001457282"/>
    </source>
</evidence>
<keyword evidence="12 16" id="KW-1133">Transmembrane helix</keyword>
<feature type="transmembrane region" description="Helical" evidence="16">
    <location>
        <begin position="277"/>
        <end position="300"/>
    </location>
</feature>
<proteinExistence type="inferred from homology"/>
<dbReference type="InterPro" id="IPR008271">
    <property type="entry name" value="Ser/Thr_kinase_AS"/>
</dbReference>
<evidence type="ECO:0000256" key="4">
    <source>
        <dbReference type="ARBA" id="ARBA00010217"/>
    </source>
</evidence>
<dbReference type="PROSITE" id="PS00308">
    <property type="entry name" value="LECTIN_LEGUME_ALPHA"/>
    <property type="match status" value="1"/>
</dbReference>
<protein>
    <recommendedName>
        <fullName evidence="17">Protein kinase domain-containing protein</fullName>
    </recommendedName>
</protein>
<dbReference type="Pfam" id="PF00139">
    <property type="entry name" value="Lectin_legB"/>
    <property type="match status" value="1"/>
</dbReference>
<dbReference type="AlphaFoldDB" id="A0AAW1Y010"/>
<gene>
    <name evidence="18" type="ORF">M0R45_007752</name>
</gene>
<dbReference type="SMART" id="SM00220">
    <property type="entry name" value="S_TKc"/>
    <property type="match status" value="1"/>
</dbReference>
<comment type="similarity">
    <text evidence="4">In the C-terminal section; belongs to the protein kinase superfamily. Ser/Thr protein kinase family.</text>
</comment>
<dbReference type="EMBL" id="JBEDUW010000002">
    <property type="protein sequence ID" value="KAK9942063.1"/>
    <property type="molecule type" value="Genomic_DNA"/>
</dbReference>
<dbReference type="InterPro" id="IPR000719">
    <property type="entry name" value="Prot_kinase_dom"/>
</dbReference>
<evidence type="ECO:0000256" key="9">
    <source>
        <dbReference type="ARBA" id="ARBA00022741"/>
    </source>
</evidence>
<evidence type="ECO:0000256" key="7">
    <source>
        <dbReference type="ARBA" id="ARBA00022729"/>
    </source>
</evidence>
<evidence type="ECO:0000256" key="6">
    <source>
        <dbReference type="ARBA" id="ARBA00022692"/>
    </source>
</evidence>
<evidence type="ECO:0000259" key="17">
    <source>
        <dbReference type="PROSITE" id="PS50011"/>
    </source>
</evidence>
<evidence type="ECO:0000256" key="11">
    <source>
        <dbReference type="ARBA" id="ARBA00022840"/>
    </source>
</evidence>
<dbReference type="Gene3D" id="3.30.200.20">
    <property type="entry name" value="Phosphorylase Kinase, domain 1"/>
    <property type="match status" value="1"/>
</dbReference>
<comment type="similarity">
    <text evidence="2">Belongs to the leguminous lectin family.</text>
</comment>
<dbReference type="CDD" id="cd06899">
    <property type="entry name" value="lectin_legume_LecRK_Arcelin_ConA"/>
    <property type="match status" value="1"/>
</dbReference>
<dbReference type="Gene3D" id="2.60.120.200">
    <property type="match status" value="1"/>
</dbReference>
<dbReference type="GO" id="GO:0005524">
    <property type="term" value="F:ATP binding"/>
    <property type="evidence" value="ECO:0007669"/>
    <property type="project" value="UniProtKB-UniRule"/>
</dbReference>
<dbReference type="Pfam" id="PF00069">
    <property type="entry name" value="Pkinase"/>
    <property type="match status" value="1"/>
</dbReference>
<dbReference type="InterPro" id="IPR000985">
    <property type="entry name" value="Lectin_LegA_CS"/>
</dbReference>
<feature type="binding site" evidence="15">
    <location>
        <position position="374"/>
    </location>
    <ligand>
        <name>ATP</name>
        <dbReference type="ChEBI" id="CHEBI:30616"/>
    </ligand>
</feature>
<dbReference type="GO" id="GO:0030246">
    <property type="term" value="F:carbohydrate binding"/>
    <property type="evidence" value="ECO:0007669"/>
    <property type="project" value="UniProtKB-KW"/>
</dbReference>
<dbReference type="InterPro" id="IPR013320">
    <property type="entry name" value="ConA-like_dom_sf"/>
</dbReference>
<evidence type="ECO:0000256" key="12">
    <source>
        <dbReference type="ARBA" id="ARBA00022989"/>
    </source>
</evidence>
<dbReference type="SUPFAM" id="SSF49899">
    <property type="entry name" value="Concanavalin A-like lectins/glucanases"/>
    <property type="match status" value="1"/>
</dbReference>
<keyword evidence="8" id="KW-0430">Lectin</keyword>
<comment type="caution">
    <text evidence="18">The sequence shown here is derived from an EMBL/GenBank/DDBJ whole genome shotgun (WGS) entry which is preliminary data.</text>
</comment>
<dbReference type="GO" id="GO:0004672">
    <property type="term" value="F:protein kinase activity"/>
    <property type="evidence" value="ECO:0007669"/>
    <property type="project" value="InterPro"/>
</dbReference>
<name>A0AAW1Y010_RUBAR</name>
<dbReference type="InterPro" id="IPR001220">
    <property type="entry name" value="Legume_lectin_dom"/>
</dbReference>
<dbReference type="GO" id="GO:0016020">
    <property type="term" value="C:membrane"/>
    <property type="evidence" value="ECO:0007669"/>
    <property type="project" value="UniProtKB-SubCell"/>
</dbReference>
<keyword evidence="14" id="KW-0675">Receptor</keyword>
<organism evidence="18 19">
    <name type="scientific">Rubus argutus</name>
    <name type="common">Southern blackberry</name>
    <dbReference type="NCBI Taxonomy" id="59490"/>
    <lineage>
        <taxon>Eukaryota</taxon>
        <taxon>Viridiplantae</taxon>
        <taxon>Streptophyta</taxon>
        <taxon>Embryophyta</taxon>
        <taxon>Tracheophyta</taxon>
        <taxon>Spermatophyta</taxon>
        <taxon>Magnoliopsida</taxon>
        <taxon>eudicotyledons</taxon>
        <taxon>Gunneridae</taxon>
        <taxon>Pentapetalae</taxon>
        <taxon>rosids</taxon>
        <taxon>fabids</taxon>
        <taxon>Rosales</taxon>
        <taxon>Rosaceae</taxon>
        <taxon>Rosoideae</taxon>
        <taxon>Rosoideae incertae sedis</taxon>
        <taxon>Rubus</taxon>
    </lineage>
</organism>
<evidence type="ECO:0000313" key="18">
    <source>
        <dbReference type="EMBL" id="KAK9942063.1"/>
    </source>
</evidence>
<feature type="domain" description="Protein kinase" evidence="17">
    <location>
        <begin position="345"/>
        <end position="621"/>
    </location>
</feature>
<dbReference type="InterPro" id="IPR050528">
    <property type="entry name" value="L-type_Lectin-RKs"/>
</dbReference>
<sequence>MSLSSLIASCCLFIFINFFLSFAQPLSFSITKLNHLLTNNILYEGAAKPSSSSVGLIELNANNDHFSVGRATYAKPLHLWDSIKSSAADFTTKFSFVVNTLNDSSSGDGFAFFLAPVHFPIPPNSAGAHLGMFNTSTRFEPSLNQIVMVEFDTRSDKLVDPPGQHVGIDVNTLRSVVNTSWNASSNSGKEGHVLISYNATTHNFSVFWTYNENQNSVFVWNSSLSYLIDLRTVLPQWVTIGFSASTGFGLERHAINSWEFNSNLDSDEHKVKRKKTILIILVVVPFSVLMLFVAICWLLVRRRMKRIRGNNFSNDVLKSMNTDFEILALPRRFTYQELFAATNGFANDRRLGHGGSGQVYKGIIQDRGVTVAVKRIFAQSEHSEKFFTNEVKILSRIIHRNLVQFIGWCHEQGECLLVYAYMPNSSLDEHLFGSRTSLQWDIRYKIALGLASALHYLHEDAEQCVLHRDIKSANVLLDNDFSTKLGDFGIAKLVDTRFRTQTTGVVGTYGYMAPEYANGGRASKESDMFSFGVVALELACGRRTYEDGEFHLPLFWWVWRLYLAGNLLDAADERLDMKFDRNEMQCLLIVGLWCTHPKSKERPKAGQVMKVLQLEAPLPELPNDMHDYPLPQLQQHAASSQASFTSSFHTVGR</sequence>
<keyword evidence="6 16" id="KW-0812">Transmembrane</keyword>
<evidence type="ECO:0000256" key="10">
    <source>
        <dbReference type="ARBA" id="ARBA00022777"/>
    </source>
</evidence>
<comment type="subcellular location">
    <subcellularLocation>
        <location evidence="1">Membrane</location>
        <topology evidence="1">Single-pass type I membrane protein</topology>
    </subcellularLocation>
</comment>
<dbReference type="InterPro" id="IPR017441">
    <property type="entry name" value="Protein_kinase_ATP_BS"/>
</dbReference>
<dbReference type="SUPFAM" id="SSF56112">
    <property type="entry name" value="Protein kinase-like (PK-like)"/>
    <property type="match status" value="1"/>
</dbReference>
<evidence type="ECO:0000256" key="16">
    <source>
        <dbReference type="SAM" id="Phobius"/>
    </source>
</evidence>
<keyword evidence="11 15" id="KW-0067">ATP-binding</keyword>
<accession>A0AAW1Y010</accession>
<dbReference type="Proteomes" id="UP001457282">
    <property type="component" value="Unassembled WGS sequence"/>
</dbReference>
<evidence type="ECO:0000256" key="15">
    <source>
        <dbReference type="PROSITE-ProRule" id="PRU10141"/>
    </source>
</evidence>
<evidence type="ECO:0000256" key="13">
    <source>
        <dbReference type="ARBA" id="ARBA00023136"/>
    </source>
</evidence>
<evidence type="ECO:0000256" key="3">
    <source>
        <dbReference type="ARBA" id="ARBA00008536"/>
    </source>
</evidence>
<comment type="similarity">
    <text evidence="3">In the N-terminal section; belongs to the leguminous lectin family.</text>
</comment>
<evidence type="ECO:0000256" key="5">
    <source>
        <dbReference type="ARBA" id="ARBA00022679"/>
    </source>
</evidence>
<dbReference type="FunFam" id="1.10.510.10:FF:000522">
    <property type="entry name" value="L-type lectin-domain containing receptor kinase IX.1"/>
    <property type="match status" value="1"/>
</dbReference>
<dbReference type="InterPro" id="IPR011009">
    <property type="entry name" value="Kinase-like_dom_sf"/>
</dbReference>
<dbReference type="PROSITE" id="PS50011">
    <property type="entry name" value="PROTEIN_KINASE_DOM"/>
    <property type="match status" value="1"/>
</dbReference>
<reference evidence="18 19" key="1">
    <citation type="journal article" date="2023" name="G3 (Bethesda)">
        <title>A chromosome-length genome assembly and annotation of blackberry (Rubus argutus, cv. 'Hillquist').</title>
        <authorList>
            <person name="Bruna T."/>
            <person name="Aryal R."/>
            <person name="Dudchenko O."/>
            <person name="Sargent D.J."/>
            <person name="Mead D."/>
            <person name="Buti M."/>
            <person name="Cavallini A."/>
            <person name="Hytonen T."/>
            <person name="Andres J."/>
            <person name="Pham M."/>
            <person name="Weisz D."/>
            <person name="Mascagni F."/>
            <person name="Usai G."/>
            <person name="Natali L."/>
            <person name="Bassil N."/>
            <person name="Fernandez G.E."/>
            <person name="Lomsadze A."/>
            <person name="Armour M."/>
            <person name="Olukolu B."/>
            <person name="Poorten T."/>
            <person name="Britton C."/>
            <person name="Davik J."/>
            <person name="Ashrafi H."/>
            <person name="Aiden E.L."/>
            <person name="Borodovsky M."/>
            <person name="Worthington M."/>
        </authorList>
    </citation>
    <scope>NUCLEOTIDE SEQUENCE [LARGE SCALE GENOMIC DNA]</scope>
    <source>
        <strain evidence="18">PI 553951</strain>
    </source>
</reference>
<evidence type="ECO:0000256" key="2">
    <source>
        <dbReference type="ARBA" id="ARBA00007606"/>
    </source>
</evidence>